<proteinExistence type="predicted"/>
<dbReference type="AlphaFoldDB" id="A0AA39MDD6"/>
<gene>
    <name evidence="1" type="ORF">EV421DRAFT_1744405</name>
</gene>
<accession>A0AA39MDD6</accession>
<dbReference type="EMBL" id="JAUEPT010000166">
    <property type="protein sequence ID" value="KAK0430142.1"/>
    <property type="molecule type" value="Genomic_DNA"/>
</dbReference>
<name>A0AA39MDD6_9AGAR</name>
<organism evidence="1 2">
    <name type="scientific">Armillaria borealis</name>
    <dbReference type="NCBI Taxonomy" id="47425"/>
    <lineage>
        <taxon>Eukaryota</taxon>
        <taxon>Fungi</taxon>
        <taxon>Dikarya</taxon>
        <taxon>Basidiomycota</taxon>
        <taxon>Agaricomycotina</taxon>
        <taxon>Agaricomycetes</taxon>
        <taxon>Agaricomycetidae</taxon>
        <taxon>Agaricales</taxon>
        <taxon>Marasmiineae</taxon>
        <taxon>Physalacriaceae</taxon>
        <taxon>Armillaria</taxon>
    </lineage>
</organism>
<protein>
    <submittedName>
        <fullName evidence="1">Uncharacterized protein</fullName>
    </submittedName>
</protein>
<evidence type="ECO:0000313" key="1">
    <source>
        <dbReference type="EMBL" id="KAK0430142.1"/>
    </source>
</evidence>
<evidence type="ECO:0000313" key="2">
    <source>
        <dbReference type="Proteomes" id="UP001175226"/>
    </source>
</evidence>
<reference evidence="1" key="1">
    <citation type="submission" date="2023-06" db="EMBL/GenBank/DDBJ databases">
        <authorList>
            <consortium name="Lawrence Berkeley National Laboratory"/>
            <person name="Ahrendt S."/>
            <person name="Sahu N."/>
            <person name="Indic B."/>
            <person name="Wong-Bajracharya J."/>
            <person name="Merenyi Z."/>
            <person name="Ke H.-M."/>
            <person name="Monk M."/>
            <person name="Kocsube S."/>
            <person name="Drula E."/>
            <person name="Lipzen A."/>
            <person name="Balint B."/>
            <person name="Henrissat B."/>
            <person name="Andreopoulos B."/>
            <person name="Martin F.M."/>
            <person name="Harder C.B."/>
            <person name="Rigling D."/>
            <person name="Ford K.L."/>
            <person name="Foster G.D."/>
            <person name="Pangilinan J."/>
            <person name="Papanicolaou A."/>
            <person name="Barry K."/>
            <person name="LaButti K."/>
            <person name="Viragh M."/>
            <person name="Koriabine M."/>
            <person name="Yan M."/>
            <person name="Riley R."/>
            <person name="Champramary S."/>
            <person name="Plett K.L."/>
            <person name="Tsai I.J."/>
            <person name="Slot J."/>
            <person name="Sipos G."/>
            <person name="Plett J."/>
            <person name="Nagy L.G."/>
            <person name="Grigoriev I.V."/>
        </authorList>
    </citation>
    <scope>NUCLEOTIDE SEQUENCE</scope>
    <source>
        <strain evidence="1">FPL87.14</strain>
    </source>
</reference>
<comment type="caution">
    <text evidence="1">The sequence shown here is derived from an EMBL/GenBank/DDBJ whole genome shotgun (WGS) entry which is preliminary data.</text>
</comment>
<sequence>MQLNHSKVKGAVLWPSGLGEETPRGCGQFTTGSRGEVEKREGDTLPTKKIQYHGGTKITVLDVSITRFCKEQDLSELQWHDAASRYVDFLISLRSDTKGHADPTWLKHWNDHFLFFHNLMDFSLIFDAILAMDIKLRIDYHNSDKGFKFSQPYYASELASAKEQLRDGCDKKREEEFACLCSQLQSQLSSHSLAATFCQGTGHIMSSFWRGDTSNSFPDATICLICTRRGH</sequence>
<dbReference type="Proteomes" id="UP001175226">
    <property type="component" value="Unassembled WGS sequence"/>
</dbReference>
<keyword evidence="2" id="KW-1185">Reference proteome</keyword>